<dbReference type="PANTHER" id="PTHR33273">
    <property type="entry name" value="DOMAIN-CONTAINING PROTEIN, PUTATIVE-RELATED"/>
    <property type="match status" value="1"/>
</dbReference>
<accession>A0A087TTM9</accession>
<dbReference type="InterPro" id="IPR036691">
    <property type="entry name" value="Endo/exonu/phosph_ase_sf"/>
</dbReference>
<protein>
    <submittedName>
        <fullName evidence="2">Putative RNA-directed DNA polymerase from transposon X-element</fullName>
    </submittedName>
</protein>
<keyword evidence="2" id="KW-0548">Nucleotidyltransferase</keyword>
<sequence>MLNSSDLDIFNSITIPSIIAGDLNAKHISWNSRRNNQNGNFLYKYSLLNDIKIFGPNDPTRYDYHGSADVLDITITKNFQQIPYLSVHNQLNSDHLPVNLTYHSFEENSSIKTYYGLDKI</sequence>
<keyword evidence="3" id="KW-1185">Reference proteome</keyword>
<dbReference type="SUPFAM" id="SSF56219">
    <property type="entry name" value="DNase I-like"/>
    <property type="match status" value="1"/>
</dbReference>
<evidence type="ECO:0000259" key="1">
    <source>
        <dbReference type="Pfam" id="PF14529"/>
    </source>
</evidence>
<feature type="non-terminal residue" evidence="2">
    <location>
        <position position="120"/>
    </location>
</feature>
<evidence type="ECO:0000313" key="3">
    <source>
        <dbReference type="Proteomes" id="UP000054359"/>
    </source>
</evidence>
<dbReference type="OMA" id="NAHHIRW"/>
<dbReference type="Pfam" id="PF14529">
    <property type="entry name" value="Exo_endo_phos_2"/>
    <property type="match status" value="1"/>
</dbReference>
<dbReference type="Proteomes" id="UP000054359">
    <property type="component" value="Unassembled WGS sequence"/>
</dbReference>
<keyword evidence="2" id="KW-0808">Transferase</keyword>
<dbReference type="InterPro" id="IPR005135">
    <property type="entry name" value="Endo/exonuclease/phosphatase"/>
</dbReference>
<evidence type="ECO:0000313" key="2">
    <source>
        <dbReference type="EMBL" id="KFM68468.1"/>
    </source>
</evidence>
<name>A0A087TTM9_STEMI</name>
<keyword evidence="2" id="KW-0695">RNA-directed DNA polymerase</keyword>
<dbReference type="STRING" id="407821.A0A087TTM9"/>
<proteinExistence type="predicted"/>
<dbReference type="Gene3D" id="3.60.10.10">
    <property type="entry name" value="Endonuclease/exonuclease/phosphatase"/>
    <property type="match status" value="1"/>
</dbReference>
<dbReference type="EMBL" id="KK116687">
    <property type="protein sequence ID" value="KFM68468.1"/>
    <property type="molecule type" value="Genomic_DNA"/>
</dbReference>
<feature type="domain" description="Endonuclease/exonuclease/phosphatase" evidence="1">
    <location>
        <begin position="11"/>
        <end position="98"/>
    </location>
</feature>
<dbReference type="PANTHER" id="PTHR33273:SF2">
    <property type="entry name" value="ENDONUCLEASE_EXONUCLEASE_PHOSPHATASE DOMAIN-CONTAINING PROTEIN"/>
    <property type="match status" value="1"/>
</dbReference>
<dbReference type="AlphaFoldDB" id="A0A087TTM9"/>
<organism evidence="2 3">
    <name type="scientific">Stegodyphus mimosarum</name>
    <name type="common">African social velvet spider</name>
    <dbReference type="NCBI Taxonomy" id="407821"/>
    <lineage>
        <taxon>Eukaryota</taxon>
        <taxon>Metazoa</taxon>
        <taxon>Ecdysozoa</taxon>
        <taxon>Arthropoda</taxon>
        <taxon>Chelicerata</taxon>
        <taxon>Arachnida</taxon>
        <taxon>Araneae</taxon>
        <taxon>Araneomorphae</taxon>
        <taxon>Entelegynae</taxon>
        <taxon>Eresoidea</taxon>
        <taxon>Eresidae</taxon>
        <taxon>Stegodyphus</taxon>
    </lineage>
</organism>
<gene>
    <name evidence="2" type="ORF">X975_17230</name>
</gene>
<dbReference type="OrthoDB" id="6436593at2759"/>
<reference evidence="2 3" key="1">
    <citation type="submission" date="2013-11" db="EMBL/GenBank/DDBJ databases">
        <title>Genome sequencing of Stegodyphus mimosarum.</title>
        <authorList>
            <person name="Bechsgaard J."/>
        </authorList>
    </citation>
    <scope>NUCLEOTIDE SEQUENCE [LARGE SCALE GENOMIC DNA]</scope>
</reference>
<dbReference type="GO" id="GO:0003964">
    <property type="term" value="F:RNA-directed DNA polymerase activity"/>
    <property type="evidence" value="ECO:0007669"/>
    <property type="project" value="UniProtKB-KW"/>
</dbReference>